<accession>A0A4P9D522</accession>
<dbReference type="EMBL" id="MK965519">
    <property type="protein sequence ID" value="QCT85451.1"/>
    <property type="molecule type" value="Genomic_DNA"/>
</dbReference>
<protein>
    <submittedName>
        <fullName evidence="2">Uncharacterized protein</fullName>
    </submittedName>
</protein>
<proteinExistence type="predicted"/>
<name>A0A4P9D522_9ZZZZ</name>
<sequence>MRWGIPTWHDWRCGRWKNGADPCRYPPGFACRCDRLPAHTGGQRAGCRHGRLLLAGARRPDHPSSQKASSRVRDTAISLPPPVVGRNVSATYDSCASTAEASRSFMQQQPTFHPLHGAKALICLSPVMMRLRSGAQWDCETRGGGRRPLR</sequence>
<reference evidence="2" key="1">
    <citation type="submission" date="2019-05" db="EMBL/GenBank/DDBJ databases">
        <title>Detection of a mobile colistin resistance mcr-5 gene in hospital tap water by shotgun metagenomic sequencing.</title>
        <authorList>
            <person name="Fleres G."/>
            <person name="Couto N."/>
            <person name="Schuele L."/>
            <person name="Chlebowicz M."/>
            <person name="Mendes C.I."/>
            <person name="van der Sluis L.W.M."/>
            <person name="Rossen J.W."/>
            <person name="Friedrich A.W."/>
            <person name="Garcia-Cobos S."/>
        </authorList>
    </citation>
    <scope>NUCLEOTIDE SEQUENCE</scope>
</reference>
<evidence type="ECO:0000313" key="2">
    <source>
        <dbReference type="EMBL" id="QCT85451.1"/>
    </source>
</evidence>
<feature type="region of interest" description="Disordered" evidence="1">
    <location>
        <begin position="57"/>
        <end position="76"/>
    </location>
</feature>
<organism evidence="2">
    <name type="scientific">hospital metagenome</name>
    <dbReference type="NCBI Taxonomy" id="1755691"/>
    <lineage>
        <taxon>unclassified sequences</taxon>
        <taxon>metagenomes</taxon>
        <taxon>ecological metagenomes</taxon>
    </lineage>
</organism>
<evidence type="ECO:0000256" key="1">
    <source>
        <dbReference type="SAM" id="MobiDB-lite"/>
    </source>
</evidence>
<dbReference type="AlphaFoldDB" id="A0A4P9D522"/>